<gene>
    <name evidence="1" type="ORF">H0I76_19065</name>
</gene>
<evidence type="ECO:0000313" key="2">
    <source>
        <dbReference type="Proteomes" id="UP000655420"/>
    </source>
</evidence>
<name>A0A8J7MBT2_9RHOB</name>
<evidence type="ECO:0000313" key="1">
    <source>
        <dbReference type="EMBL" id="MBK0401304.1"/>
    </source>
</evidence>
<sequence length="67" mass="6897">MPELTSLWANAVPSVSMALHSIVTVRREEMCSGPAVCVLVGAKLRKAQIRAVGGVTIGSTIPNHGGA</sequence>
<keyword evidence="2" id="KW-1185">Reference proteome</keyword>
<accession>A0A8J7MBT2</accession>
<reference evidence="1" key="1">
    <citation type="submission" date="2020-12" db="EMBL/GenBank/DDBJ databases">
        <title>Bacterial taxonomy.</title>
        <authorList>
            <person name="Pan X."/>
        </authorList>
    </citation>
    <scope>NUCLEOTIDE SEQUENCE</scope>
    <source>
        <strain evidence="1">M0105</strain>
    </source>
</reference>
<proteinExistence type="predicted"/>
<dbReference type="AlphaFoldDB" id="A0A8J7MBT2"/>
<comment type="caution">
    <text evidence="1">The sequence shown here is derived from an EMBL/GenBank/DDBJ whole genome shotgun (WGS) entry which is preliminary data.</text>
</comment>
<dbReference type="Proteomes" id="UP000655420">
    <property type="component" value="Unassembled WGS sequence"/>
</dbReference>
<organism evidence="1 2">
    <name type="scientific">Thermohalobaculum xanthum</name>
    <dbReference type="NCBI Taxonomy" id="2753746"/>
    <lineage>
        <taxon>Bacteria</taxon>
        <taxon>Pseudomonadati</taxon>
        <taxon>Pseudomonadota</taxon>
        <taxon>Alphaproteobacteria</taxon>
        <taxon>Rhodobacterales</taxon>
        <taxon>Paracoccaceae</taxon>
        <taxon>Thermohalobaculum</taxon>
    </lineage>
</organism>
<dbReference type="EMBL" id="JAEHHL010000019">
    <property type="protein sequence ID" value="MBK0401304.1"/>
    <property type="molecule type" value="Genomic_DNA"/>
</dbReference>
<protein>
    <submittedName>
        <fullName evidence="1">Uncharacterized protein</fullName>
    </submittedName>
</protein>
<dbReference type="RefSeq" id="WP_200613737.1">
    <property type="nucleotide sequence ID" value="NZ_JAEHHL010000019.1"/>
</dbReference>